<feature type="compositionally biased region" description="Basic and acidic residues" evidence="3">
    <location>
        <begin position="1194"/>
        <end position="1205"/>
    </location>
</feature>
<evidence type="ECO:0000313" key="6">
    <source>
        <dbReference type="Proteomes" id="UP000028834"/>
    </source>
</evidence>
<keyword evidence="1 2" id="KW-0694">RNA-binding</keyword>
<dbReference type="Pfam" id="PF00076">
    <property type="entry name" value="RRM_1"/>
    <property type="match status" value="2"/>
</dbReference>
<feature type="region of interest" description="Disordered" evidence="3">
    <location>
        <begin position="551"/>
        <end position="1150"/>
    </location>
</feature>
<feature type="compositionally biased region" description="Basic and acidic residues" evidence="3">
    <location>
        <begin position="557"/>
        <end position="588"/>
    </location>
</feature>
<name>A0A086LQW6_TOXGO</name>
<evidence type="ECO:0000313" key="5">
    <source>
        <dbReference type="EMBL" id="KFG59034.1"/>
    </source>
</evidence>
<dbReference type="InterPro" id="IPR035979">
    <property type="entry name" value="RBD_domain_sf"/>
</dbReference>
<dbReference type="SMART" id="SM00360">
    <property type="entry name" value="RRM"/>
    <property type="match status" value="2"/>
</dbReference>
<feature type="compositionally biased region" description="Gly residues" evidence="3">
    <location>
        <begin position="306"/>
        <end position="315"/>
    </location>
</feature>
<feature type="compositionally biased region" description="Basic and acidic residues" evidence="3">
    <location>
        <begin position="510"/>
        <end position="519"/>
    </location>
</feature>
<feature type="region of interest" description="Disordered" evidence="3">
    <location>
        <begin position="1300"/>
        <end position="1335"/>
    </location>
</feature>
<dbReference type="PANTHER" id="PTHR48025">
    <property type="entry name" value="OS02G0815200 PROTEIN"/>
    <property type="match status" value="1"/>
</dbReference>
<comment type="caution">
    <text evidence="5">The sequence shown here is derived from an EMBL/GenBank/DDBJ whole genome shotgun (WGS) entry which is preliminary data.</text>
</comment>
<dbReference type="CDD" id="cd12339">
    <property type="entry name" value="RRM2_SRSF1_4_like"/>
    <property type="match status" value="1"/>
</dbReference>
<feature type="compositionally biased region" description="Basic and acidic residues" evidence="3">
    <location>
        <begin position="1262"/>
        <end position="1274"/>
    </location>
</feature>
<protein>
    <submittedName>
        <fullName evidence="5">RNA recognition motif-containing protein</fullName>
    </submittedName>
</protein>
<evidence type="ECO:0000256" key="2">
    <source>
        <dbReference type="PROSITE-ProRule" id="PRU00176"/>
    </source>
</evidence>
<sequence length="1335" mass="147243">MATTSLEEEEYMEGERDEGWGEAGEQREGRLVVAQSRSVSRERELHAASFPVEYDGEDDSPYLQPSERVASKRDEGDPEESDVDHEREERDACYGWESEKEGRPEAPDEGSAASRDEDAEARDDGEGGRQEGREEDVGENEGEETAEDLEETRRDDEDSLTICGEKGNDSDPIDERKVFVGNTPLAVREPSVERIFGEFGKLSEIKIFKHFLHLTYDDATAATRAVEELNDKEVWGAQIVVEPLRPGAASQRPPGAGAARVVVSRGERDTGAPGVERGRGRGRSGAVAGRGKSAGSVAGARRGGRGRGGQAAGPGGKRLPFRVVCHNLDPRVHWQDLKDFGREAGEVNFTNVLHNQEGVRIGIIEYCSQEDMETALHELDGKRLFDARVEVRREEANASYPSFAEISSSLPPDSLIRPPSGRAPPGPKGASCRARGPPLRASFLDEEDPRAPPTFGGPRGAFPRGRRSSEGRGESAPLPRSARPALPPALNDSLAFGRVSPQREAPAGMPRREKARREKVLAPAAYPAVLPLRAPRRQPGPDEAFELQPFLNGSEACDPRYPGDKHACMEGEEVRPRDSRGSRRDEPSLHTGGFPFWRQGGEDSGARERDSLPSSRERREKDEAESGRPHRRCFYVDCAGTGRVDSAGLGKEKASLNGRLHARGPAEDMSRSHREEEGDVRGPKRRRNDFEFMGPPVLPPPTGGPTVILPPPSGPSQTWEFGPGPERLRGGDDGFGTERRRREGDLDLARSRRERDPAPYGASGDKLAWRGRAGKGPAGPKTLDGFPLETVDQGRPNGVFGVGGESKHAEFRYAERGREREGEPHPSSPFRGPRGDPRGLAVVGSVRGGPGGDFRDDEMSAQRRRRPGGRGGAADWRRDPEGPDLFPPFRPHSDRLDHGPEVPCVGRERDRGRGEEDDQRRGDFGRDLDRRAEVPFDDWGQSRREGGLKYEASPHAPLGPRGKRGEKGGGLDFSFPVDKPRHIYAADDGGAPLAPGLEAGPVREREAYLGGGEDERRARRNEHGGPSFLRRDREEDLRRREGRRGEELLHEEVPPAAGARLLGDDRRRSVSLGRRYDVGVDGDRRDRGRPERGYFLGAPHHGREEPGDDGVYRGDRERSAKKPRREEDGSFSREFRGAPGPRGPDRLPVQRADCNMYEARDLGREELFAHPLPGSQYPPQFGNPGLGGSLGRSMRRDEDRRKEEEGLGGPCARGLMPNRGGRGDSAVAKGYSHLHPQGPPCFPTGTGRSGRGLDRDDEGESADGRGRFFERDPEMFRPVRGRDCDREFIHLSRQREDMRMMERPYVSREEGRRGGRGADREGDGALGYRDELRHH</sequence>
<feature type="compositionally biased region" description="Low complexity" evidence="3">
    <location>
        <begin position="474"/>
        <end position="490"/>
    </location>
</feature>
<dbReference type="GO" id="GO:0005634">
    <property type="term" value="C:nucleus"/>
    <property type="evidence" value="ECO:0007669"/>
    <property type="project" value="TreeGrafter"/>
</dbReference>
<feature type="compositionally biased region" description="Basic and acidic residues" evidence="3">
    <location>
        <begin position="891"/>
        <end position="948"/>
    </location>
</feature>
<evidence type="ECO:0000256" key="3">
    <source>
        <dbReference type="SAM" id="MobiDB-lite"/>
    </source>
</evidence>
<feature type="compositionally biased region" description="Basic and acidic residues" evidence="3">
    <location>
        <begin position="1062"/>
        <end position="1092"/>
    </location>
</feature>
<dbReference type="InterPro" id="IPR000504">
    <property type="entry name" value="RRM_dom"/>
</dbReference>
<feature type="compositionally biased region" description="Acidic residues" evidence="3">
    <location>
        <begin position="1"/>
        <end position="12"/>
    </location>
</feature>
<organism evidence="5 6">
    <name type="scientific">Toxoplasma gondii RUB</name>
    <dbReference type="NCBI Taxonomy" id="935652"/>
    <lineage>
        <taxon>Eukaryota</taxon>
        <taxon>Sar</taxon>
        <taxon>Alveolata</taxon>
        <taxon>Apicomplexa</taxon>
        <taxon>Conoidasida</taxon>
        <taxon>Coccidia</taxon>
        <taxon>Eucoccidiorida</taxon>
        <taxon>Eimeriorina</taxon>
        <taxon>Sarcocystidae</taxon>
        <taxon>Toxoplasma</taxon>
    </lineage>
</organism>
<feature type="domain" description="RRM" evidence="4">
    <location>
        <begin position="321"/>
        <end position="396"/>
    </location>
</feature>
<feature type="compositionally biased region" description="Low complexity" evidence="3">
    <location>
        <begin position="986"/>
        <end position="1000"/>
    </location>
</feature>
<feature type="compositionally biased region" description="Basic and acidic residues" evidence="3">
    <location>
        <begin position="664"/>
        <end position="682"/>
    </location>
</feature>
<dbReference type="PANTHER" id="PTHR48025:SF1">
    <property type="entry name" value="RRM DOMAIN-CONTAINING PROTEIN"/>
    <property type="match status" value="1"/>
</dbReference>
<dbReference type="PROSITE" id="PS50102">
    <property type="entry name" value="RRM"/>
    <property type="match status" value="2"/>
</dbReference>
<feature type="compositionally biased region" description="Basic and acidic residues" evidence="3">
    <location>
        <begin position="1101"/>
        <end position="1136"/>
    </location>
</feature>
<dbReference type="SUPFAM" id="SSF54928">
    <property type="entry name" value="RNA-binding domain, RBD"/>
    <property type="match status" value="1"/>
</dbReference>
<gene>
    <name evidence="5" type="ORF">TGRUB_304760</name>
</gene>
<feature type="compositionally biased region" description="Low complexity" evidence="3">
    <location>
        <begin position="453"/>
        <end position="463"/>
    </location>
</feature>
<feature type="region of interest" description="Disordered" evidence="3">
    <location>
        <begin position="1"/>
        <end position="175"/>
    </location>
</feature>
<feature type="compositionally biased region" description="Acidic residues" evidence="3">
    <location>
        <begin position="133"/>
        <end position="150"/>
    </location>
</feature>
<feature type="compositionally biased region" description="Basic and acidic residues" evidence="3">
    <location>
        <begin position="1001"/>
        <end position="1053"/>
    </location>
</feature>
<feature type="compositionally biased region" description="Basic and acidic residues" evidence="3">
    <location>
        <begin position="13"/>
        <end position="30"/>
    </location>
</feature>
<feature type="compositionally biased region" description="Basic and acidic residues" evidence="3">
    <location>
        <begin position="84"/>
        <end position="106"/>
    </location>
</feature>
<feature type="compositionally biased region" description="Basic and acidic residues" evidence="3">
    <location>
        <begin position="805"/>
        <end position="824"/>
    </location>
</feature>
<feature type="compositionally biased region" description="Pro residues" evidence="3">
    <location>
        <begin position="696"/>
        <end position="714"/>
    </location>
</feature>
<feature type="domain" description="RRM" evidence="4">
    <location>
        <begin position="176"/>
        <end position="246"/>
    </location>
</feature>
<feature type="compositionally biased region" description="Basic and acidic residues" evidence="3">
    <location>
        <begin position="122"/>
        <end position="132"/>
    </location>
</feature>
<proteinExistence type="predicted"/>
<feature type="compositionally biased region" description="Basic and acidic residues" evidence="3">
    <location>
        <begin position="166"/>
        <end position="175"/>
    </location>
</feature>
<dbReference type="VEuPathDB" id="ToxoDB:TGRUB_304760"/>
<dbReference type="Proteomes" id="UP000028834">
    <property type="component" value="Unassembled WGS sequence"/>
</dbReference>
<dbReference type="InterPro" id="IPR012677">
    <property type="entry name" value="Nucleotide-bd_a/b_plait_sf"/>
</dbReference>
<reference evidence="5 6" key="1">
    <citation type="submission" date="2014-05" db="EMBL/GenBank/DDBJ databases">
        <authorList>
            <person name="Sibley D."/>
            <person name="Venepally P."/>
            <person name="Karamycheva S."/>
            <person name="Hadjithomas M."/>
            <person name="Khan A."/>
            <person name="Brunk B."/>
            <person name="Roos D."/>
            <person name="Caler E."/>
            <person name="Lorenzi H."/>
        </authorList>
    </citation>
    <scope>NUCLEOTIDE SEQUENCE [LARGE SCALE GENOMIC DNA]</scope>
    <source>
        <strain evidence="5 6">RUB</strain>
    </source>
</reference>
<dbReference type="GO" id="GO:0003729">
    <property type="term" value="F:mRNA binding"/>
    <property type="evidence" value="ECO:0007669"/>
    <property type="project" value="TreeGrafter"/>
</dbReference>
<dbReference type="InterPro" id="IPR050502">
    <property type="entry name" value="Euk_RNA-bind_prot"/>
</dbReference>
<dbReference type="Gene3D" id="3.30.70.330">
    <property type="match status" value="2"/>
</dbReference>
<feature type="region of interest" description="Disordered" evidence="3">
    <location>
        <begin position="403"/>
        <end position="519"/>
    </location>
</feature>
<feature type="compositionally biased region" description="Low complexity" evidence="3">
    <location>
        <begin position="284"/>
        <end position="300"/>
    </location>
</feature>
<evidence type="ECO:0000259" key="4">
    <source>
        <dbReference type="PROSITE" id="PS50102"/>
    </source>
</evidence>
<dbReference type="EMBL" id="AFYV02002319">
    <property type="protein sequence ID" value="KFG59034.1"/>
    <property type="molecule type" value="Genomic_DNA"/>
</dbReference>
<accession>A0A086LQW6</accession>
<dbReference type="OrthoDB" id="1099063at2759"/>
<feature type="compositionally biased region" description="Basic and acidic residues" evidence="3">
    <location>
        <begin position="600"/>
        <end position="628"/>
    </location>
</feature>
<feature type="compositionally biased region" description="Basic and acidic residues" evidence="3">
    <location>
        <begin position="726"/>
        <end position="757"/>
    </location>
</feature>
<feature type="region of interest" description="Disordered" evidence="3">
    <location>
        <begin position="261"/>
        <end position="315"/>
    </location>
</feature>
<evidence type="ECO:0000256" key="1">
    <source>
        <dbReference type="ARBA" id="ARBA00022884"/>
    </source>
</evidence>
<feature type="region of interest" description="Disordered" evidence="3">
    <location>
        <begin position="1169"/>
        <end position="1274"/>
    </location>
</feature>